<dbReference type="STRING" id="336722.F9XD54"/>
<feature type="region of interest" description="Disordered" evidence="1">
    <location>
        <begin position="25"/>
        <end position="116"/>
    </location>
</feature>
<evidence type="ECO:0000313" key="3">
    <source>
        <dbReference type="EMBL" id="EGP86850.1"/>
    </source>
</evidence>
<dbReference type="eggNOG" id="ENOG502RR25">
    <property type="taxonomic scope" value="Eukaryota"/>
</dbReference>
<dbReference type="InParanoid" id="F9XD54"/>
<feature type="domain" description="CBF1-interacting co-repressor CIR N-terminal" evidence="2">
    <location>
        <begin position="10"/>
        <end position="46"/>
    </location>
</feature>
<dbReference type="InterPro" id="IPR039875">
    <property type="entry name" value="LENG1-like"/>
</dbReference>
<evidence type="ECO:0000259" key="2">
    <source>
        <dbReference type="SMART" id="SM01083"/>
    </source>
</evidence>
<name>F9XD54_ZYMTI</name>
<feature type="compositionally biased region" description="Basic and acidic residues" evidence="1">
    <location>
        <begin position="71"/>
        <end position="84"/>
    </location>
</feature>
<feature type="compositionally biased region" description="Basic and acidic residues" evidence="1">
    <location>
        <begin position="25"/>
        <end position="47"/>
    </location>
</feature>
<sequence>MVLHLLGKKSWNVYNSANVERVRKDEADAKAREEAEEQRQQEEDASRRIALLRGEHVAPLTVETAEPEDGSEQKRRSRHDDPQRDRKRRRLRGEDDTDAEIRHARTDVDAERRVPQLQMKEREKAAPLQDHAGHIQLIPAPDEVAIRKAEKNAEAEAEKAKKRKREDDQVTMRFSNAAGYQNGMQKPWYAATKEAAAPVSASMDLVLADVQGKDVWGNDDPRRKERESKRMSSNDPFAAMQHAQRQLKQSSQDKEVWQKQQAKEIEELKRSQRRDEERRRREDSLDGFSLDAPAEKRREHRGDDRDRRHSHHRKHHHHRSRSRESDRDRHHRRNRSERHEHSNVKLR</sequence>
<dbReference type="InterPro" id="IPR019339">
    <property type="entry name" value="CIR_N_dom"/>
</dbReference>
<dbReference type="SMART" id="SM01083">
    <property type="entry name" value="Cir_N"/>
    <property type="match status" value="1"/>
</dbReference>
<dbReference type="OrthoDB" id="2159131at2759"/>
<evidence type="ECO:0000313" key="4">
    <source>
        <dbReference type="Proteomes" id="UP000008062"/>
    </source>
</evidence>
<protein>
    <recommendedName>
        <fullName evidence="2">CBF1-interacting co-repressor CIR N-terminal domain-containing protein</fullName>
    </recommendedName>
</protein>
<dbReference type="Pfam" id="PF10197">
    <property type="entry name" value="Cir_N"/>
    <property type="match status" value="1"/>
</dbReference>
<feature type="compositionally biased region" description="Basic and acidic residues" evidence="1">
    <location>
        <begin position="99"/>
        <end position="116"/>
    </location>
</feature>
<feature type="compositionally biased region" description="Basic residues" evidence="1">
    <location>
        <begin position="308"/>
        <end position="321"/>
    </location>
</feature>
<feature type="compositionally biased region" description="Basic and acidic residues" evidence="1">
    <location>
        <begin position="293"/>
        <end position="307"/>
    </location>
</feature>
<dbReference type="EMBL" id="CM001201">
    <property type="protein sequence ID" value="EGP86850.1"/>
    <property type="molecule type" value="Genomic_DNA"/>
</dbReference>
<feature type="region of interest" description="Disordered" evidence="1">
    <location>
        <begin position="210"/>
        <end position="347"/>
    </location>
</feature>
<dbReference type="KEGG" id="ztr:MYCGRDRAFT_44079"/>
<reference evidence="3 4" key="1">
    <citation type="journal article" date="2011" name="PLoS Genet.">
        <title>Finished genome of the fungal wheat pathogen Mycosphaerella graminicola reveals dispensome structure, chromosome plasticity, and stealth pathogenesis.</title>
        <authorList>
            <person name="Goodwin S.B."/>
            <person name="Ben M'barek S."/>
            <person name="Dhillon B."/>
            <person name="Wittenberg A.H.J."/>
            <person name="Crane C.F."/>
            <person name="Hane J.K."/>
            <person name="Foster A.J."/>
            <person name="Van der Lee T.A.J."/>
            <person name="Grimwood J."/>
            <person name="Aerts A."/>
            <person name="Antoniw J."/>
            <person name="Bailey A."/>
            <person name="Bluhm B."/>
            <person name="Bowler J."/>
            <person name="Bristow J."/>
            <person name="van der Burgt A."/>
            <person name="Canto-Canche B."/>
            <person name="Churchill A.C.L."/>
            <person name="Conde-Ferraez L."/>
            <person name="Cools H.J."/>
            <person name="Coutinho P.M."/>
            <person name="Csukai M."/>
            <person name="Dehal P."/>
            <person name="De Wit P."/>
            <person name="Donzelli B."/>
            <person name="van de Geest H.C."/>
            <person name="van Ham R.C.H.J."/>
            <person name="Hammond-Kosack K.E."/>
            <person name="Henrissat B."/>
            <person name="Kilian A."/>
            <person name="Kobayashi A.K."/>
            <person name="Koopmann E."/>
            <person name="Kourmpetis Y."/>
            <person name="Kuzniar A."/>
            <person name="Lindquist E."/>
            <person name="Lombard V."/>
            <person name="Maliepaard C."/>
            <person name="Martins N."/>
            <person name="Mehrabi R."/>
            <person name="Nap J.P.H."/>
            <person name="Ponomarenko A."/>
            <person name="Rudd J.J."/>
            <person name="Salamov A."/>
            <person name="Schmutz J."/>
            <person name="Schouten H.J."/>
            <person name="Shapiro H."/>
            <person name="Stergiopoulos I."/>
            <person name="Torriani S.F.F."/>
            <person name="Tu H."/>
            <person name="de Vries R.P."/>
            <person name="Waalwijk C."/>
            <person name="Ware S.B."/>
            <person name="Wiebenga A."/>
            <person name="Zwiers L.-H."/>
            <person name="Oliver R.P."/>
            <person name="Grigoriev I.V."/>
            <person name="Kema G.H.J."/>
        </authorList>
    </citation>
    <scope>NUCLEOTIDE SEQUENCE [LARGE SCALE GENOMIC DNA]</scope>
    <source>
        <strain evidence="4">CBS 115943 / IPO323</strain>
    </source>
</reference>
<dbReference type="GeneID" id="13401431"/>
<gene>
    <name evidence="3" type="ORF">MYCGRDRAFT_44079</name>
</gene>
<accession>F9XD54</accession>
<dbReference type="RefSeq" id="XP_003851874.1">
    <property type="nucleotide sequence ID" value="XM_003851826.1"/>
</dbReference>
<dbReference type="OMA" id="KRYSAQF"/>
<dbReference type="Proteomes" id="UP000008062">
    <property type="component" value="Chromosome 6"/>
</dbReference>
<organism evidence="3 4">
    <name type="scientific">Zymoseptoria tritici (strain CBS 115943 / IPO323)</name>
    <name type="common">Speckled leaf blotch fungus</name>
    <name type="synonym">Septoria tritici</name>
    <dbReference type="NCBI Taxonomy" id="336722"/>
    <lineage>
        <taxon>Eukaryota</taxon>
        <taxon>Fungi</taxon>
        <taxon>Dikarya</taxon>
        <taxon>Ascomycota</taxon>
        <taxon>Pezizomycotina</taxon>
        <taxon>Dothideomycetes</taxon>
        <taxon>Dothideomycetidae</taxon>
        <taxon>Mycosphaerellales</taxon>
        <taxon>Mycosphaerellaceae</taxon>
        <taxon>Zymoseptoria</taxon>
    </lineage>
</organism>
<feature type="compositionally biased region" description="Basic and acidic residues" evidence="1">
    <location>
        <begin position="219"/>
        <end position="232"/>
    </location>
</feature>
<dbReference type="PANTHER" id="PTHR22093">
    <property type="entry name" value="LEUKOCYTE RECEPTOR CLUSTER LRC MEMBER 1"/>
    <property type="match status" value="1"/>
</dbReference>
<dbReference type="AlphaFoldDB" id="F9XD54"/>
<evidence type="ECO:0000256" key="1">
    <source>
        <dbReference type="SAM" id="MobiDB-lite"/>
    </source>
</evidence>
<dbReference type="HOGENOM" id="CLU_047019_0_0_1"/>
<feature type="compositionally biased region" description="Basic and acidic residues" evidence="1">
    <location>
        <begin position="337"/>
        <end position="347"/>
    </location>
</feature>
<keyword evidence="4" id="KW-1185">Reference proteome</keyword>
<proteinExistence type="predicted"/>
<feature type="compositionally biased region" description="Basic and acidic residues" evidence="1">
    <location>
        <begin position="149"/>
        <end position="170"/>
    </location>
</feature>
<feature type="compositionally biased region" description="Basic and acidic residues" evidence="1">
    <location>
        <begin position="251"/>
        <end position="284"/>
    </location>
</feature>
<dbReference type="PANTHER" id="PTHR22093:SF0">
    <property type="entry name" value="LEUKOCYTE RECEPTOR CLUSTER MEMBER 1"/>
    <property type="match status" value="1"/>
</dbReference>
<feature type="region of interest" description="Disordered" evidence="1">
    <location>
        <begin position="149"/>
        <end position="178"/>
    </location>
</feature>